<dbReference type="Pfam" id="PF04972">
    <property type="entry name" value="BON"/>
    <property type="match status" value="2"/>
</dbReference>
<evidence type="ECO:0000256" key="1">
    <source>
        <dbReference type="SAM" id="Phobius"/>
    </source>
</evidence>
<dbReference type="PANTHER" id="PTHR34606:SF15">
    <property type="entry name" value="BON DOMAIN-CONTAINING PROTEIN"/>
    <property type="match status" value="1"/>
</dbReference>
<evidence type="ECO:0000259" key="2">
    <source>
        <dbReference type="PROSITE" id="PS50914"/>
    </source>
</evidence>
<keyword evidence="1" id="KW-0472">Membrane</keyword>
<dbReference type="RefSeq" id="WP_015088414.1">
    <property type="nucleotide sequence ID" value="NC_019566.1"/>
</dbReference>
<dbReference type="HOGENOM" id="CLU_083606_5_2_5"/>
<dbReference type="eggNOG" id="COG2823">
    <property type="taxonomic scope" value="Bacteria"/>
</dbReference>
<accession>K7ZCU8</accession>
<keyword evidence="1" id="KW-0812">Transmembrane</keyword>
<dbReference type="Proteomes" id="UP000010077">
    <property type="component" value="Chromosome"/>
</dbReference>
<dbReference type="PROSITE" id="PS50914">
    <property type="entry name" value="BON"/>
    <property type="match status" value="2"/>
</dbReference>
<dbReference type="InterPro" id="IPR007055">
    <property type="entry name" value="BON_dom"/>
</dbReference>
<dbReference type="PANTHER" id="PTHR34606">
    <property type="entry name" value="BON DOMAIN-CONTAINING PROTEIN"/>
    <property type="match status" value="1"/>
</dbReference>
<keyword evidence="4" id="KW-1185">Reference proteome</keyword>
<dbReference type="OrthoDB" id="8479706at2"/>
<dbReference type="EMBL" id="CP003539">
    <property type="protein sequence ID" value="AFX98916.1"/>
    <property type="molecule type" value="Genomic_DNA"/>
</dbReference>
<sequence length="201" mass="22494">MNQGNYKYQSCVVISLITIIVLSIFLAGCSPAGIIIGTSVAGFTAVQTKNGFYRTIDDRLIYLQLNSKLFQTNYNLFPQVSFSVDRGKVLLTGNVENAKDRIIATRLAWSVDGVVQVINELQVNNRFSIINFTLDTQIGTDLRFRMLADKKIAVINYSIDVVNQIVYIMGIARTQNELNRVIAYAQDIPFVKGVVNYVIVQ</sequence>
<protein>
    <submittedName>
        <fullName evidence="3">Putative phospholipid-binding domain protein</fullName>
    </submittedName>
</protein>
<name>K7ZCU8_9PROT</name>
<gene>
    <name evidence="3" type="ORF">A1OE_729</name>
</gene>
<dbReference type="AlphaFoldDB" id="K7ZCU8"/>
<proteinExistence type="predicted"/>
<feature type="transmembrane region" description="Helical" evidence="1">
    <location>
        <begin position="12"/>
        <end position="36"/>
    </location>
</feature>
<keyword evidence="1" id="KW-1133">Transmembrane helix</keyword>
<evidence type="ECO:0000313" key="4">
    <source>
        <dbReference type="Proteomes" id="UP000010077"/>
    </source>
</evidence>
<feature type="domain" description="BON" evidence="2">
    <location>
        <begin position="134"/>
        <end position="201"/>
    </location>
</feature>
<feature type="domain" description="BON" evidence="2">
    <location>
        <begin position="57"/>
        <end position="125"/>
    </location>
</feature>
<dbReference type="Gene3D" id="3.30.1340.30">
    <property type="match status" value="1"/>
</dbReference>
<evidence type="ECO:0000313" key="3">
    <source>
        <dbReference type="EMBL" id="AFX98916.1"/>
    </source>
</evidence>
<reference evidence="3 4" key="1">
    <citation type="journal article" date="2012" name="Proc. Natl. Acad. Sci. U.S.A.">
        <title>Genome streamlining and chemical defense in a coral reef symbiosis.</title>
        <authorList>
            <person name="Kwan J.C."/>
            <person name="Donia M.S."/>
            <person name="Han A.W."/>
            <person name="Hirose E."/>
            <person name="Haygood M.G."/>
            <person name="Schmidt E.W."/>
        </authorList>
    </citation>
    <scope>NUCLEOTIDE SEQUENCE [LARGE SCALE GENOMIC DNA]</scope>
    <source>
        <strain evidence="3 4">L2</strain>
    </source>
</reference>
<dbReference type="PROSITE" id="PS51257">
    <property type="entry name" value="PROKAR_LIPOPROTEIN"/>
    <property type="match status" value="1"/>
</dbReference>
<dbReference type="InterPro" id="IPR051686">
    <property type="entry name" value="Lipoprotein_DolP"/>
</dbReference>
<organism evidence="3 4">
    <name type="scientific">Candidatus Endolissoclinum faulkneri L2</name>
    <dbReference type="NCBI Taxonomy" id="1193729"/>
    <lineage>
        <taxon>Bacteria</taxon>
        <taxon>Pseudomonadati</taxon>
        <taxon>Pseudomonadota</taxon>
        <taxon>Alphaproteobacteria</taxon>
        <taxon>Rhodospirillales</taxon>
        <taxon>Rhodospirillaceae</taxon>
        <taxon>Candidatus Endolissoclinum</taxon>
    </lineage>
</organism>
<dbReference type="STRING" id="1193729.A1OE_729"/>
<dbReference type="KEGG" id="thal:A1OE_729"/>